<dbReference type="PANTHER" id="PTHR13887:SF41">
    <property type="entry name" value="THIOREDOXIN SUPERFAMILY PROTEIN"/>
    <property type="match status" value="1"/>
</dbReference>
<evidence type="ECO:0000259" key="1">
    <source>
        <dbReference type="Pfam" id="PF01323"/>
    </source>
</evidence>
<dbReference type="AlphaFoldDB" id="A0A193LIK4"/>
<evidence type="ECO:0000313" key="3">
    <source>
        <dbReference type="Proteomes" id="UP000092695"/>
    </source>
</evidence>
<dbReference type="SUPFAM" id="SSF52833">
    <property type="entry name" value="Thioredoxin-like"/>
    <property type="match status" value="1"/>
</dbReference>
<accession>A0A193LIK4</accession>
<sequence length="240" mass="26087">MIHQQPGSSSNHSDSVATATLRVDIIADLICPWCYLGKRRLDVALDSVHGPSTLQWIPYQLNPSMPLEGMGFDEYLISKFGDPAKVQPGLDGLMAQGVEQGIRFRFDLIKRVPNTLAAHRLLSHAQTEGASVASVAEGLLSGFFEDGLDIGRHDVLLDIGSNHGLQRSDIARCLQDEALRLHLQEQEAEVRRGGVSGVPNFLINGRLFVIGAQPAPVLVEAFDRAMFGDDSEQPVSGSLH</sequence>
<proteinExistence type="predicted"/>
<protein>
    <recommendedName>
        <fullName evidence="1">DSBA-like thioredoxin domain-containing protein</fullName>
    </recommendedName>
</protein>
<organism evidence="2 3">
    <name type="scientific">Woeseia oceani</name>
    <dbReference type="NCBI Taxonomy" id="1548547"/>
    <lineage>
        <taxon>Bacteria</taxon>
        <taxon>Pseudomonadati</taxon>
        <taxon>Pseudomonadota</taxon>
        <taxon>Gammaproteobacteria</taxon>
        <taxon>Woeseiales</taxon>
        <taxon>Woeseiaceae</taxon>
        <taxon>Woeseia</taxon>
    </lineage>
</organism>
<reference evidence="2 3" key="1">
    <citation type="submission" date="2016-06" db="EMBL/GenBank/DDBJ databases">
        <title>Complete genome sequence of a deep-branching marine Gamma Proteobacterium Woeseia oceani type strain XK5.</title>
        <authorList>
            <person name="Mu D."/>
            <person name="Du Z."/>
        </authorList>
    </citation>
    <scope>NUCLEOTIDE SEQUENCE [LARGE SCALE GENOMIC DNA]</scope>
    <source>
        <strain evidence="2 3">XK5</strain>
    </source>
</reference>
<dbReference type="InterPro" id="IPR001853">
    <property type="entry name" value="DSBA-like_thioredoxin_dom"/>
</dbReference>
<evidence type="ECO:0000313" key="2">
    <source>
        <dbReference type="EMBL" id="ANO52278.1"/>
    </source>
</evidence>
<dbReference type="CDD" id="cd03024">
    <property type="entry name" value="DsbA_FrnE"/>
    <property type="match status" value="1"/>
</dbReference>
<dbReference type="EMBL" id="CP016268">
    <property type="protein sequence ID" value="ANO52278.1"/>
    <property type="molecule type" value="Genomic_DNA"/>
</dbReference>
<feature type="domain" description="DSBA-like thioredoxin" evidence="1">
    <location>
        <begin position="23"/>
        <end position="222"/>
    </location>
</feature>
<gene>
    <name evidence="2" type="ORF">BA177_14750</name>
</gene>
<dbReference type="Pfam" id="PF01323">
    <property type="entry name" value="DSBA"/>
    <property type="match status" value="1"/>
</dbReference>
<dbReference type="GO" id="GO:0016491">
    <property type="term" value="F:oxidoreductase activity"/>
    <property type="evidence" value="ECO:0007669"/>
    <property type="project" value="InterPro"/>
</dbReference>
<dbReference type="KEGG" id="woc:BA177_14750"/>
<dbReference type="OrthoDB" id="9799122at2"/>
<dbReference type="InterPro" id="IPR036249">
    <property type="entry name" value="Thioredoxin-like_sf"/>
</dbReference>
<dbReference type="PANTHER" id="PTHR13887">
    <property type="entry name" value="GLUTATHIONE S-TRANSFERASE KAPPA"/>
    <property type="match status" value="1"/>
</dbReference>
<dbReference type="Proteomes" id="UP000092695">
    <property type="component" value="Chromosome"/>
</dbReference>
<keyword evidence="3" id="KW-1185">Reference proteome</keyword>
<dbReference type="STRING" id="1548547.BA177_14750"/>
<dbReference type="RefSeq" id="WP_068617437.1">
    <property type="nucleotide sequence ID" value="NZ_CP016268.1"/>
</dbReference>
<dbReference type="Gene3D" id="3.40.30.10">
    <property type="entry name" value="Glutaredoxin"/>
    <property type="match status" value="1"/>
</dbReference>
<name>A0A193LIK4_9GAMM</name>